<accession>A0ABS2CMM5</accession>
<dbReference type="Proteomes" id="UP001430172">
    <property type="component" value="Unassembled WGS sequence"/>
</dbReference>
<sequence>MHSVELVLDPAADEAVRDQWTLLAEAGLPSQALHRSPSNRPHVTVTTSEGWPEGPALAAALGSLAVLPLPVRLGPPVLLGRGPYVLARLVVATEDLLRLHADLARALAPLSSDLVAAGRWLPHVTLARRLRADQLEAALDVVGPGPDDVVLEAARHWDSVARVDEPLTPPRHHAGGRSVGG</sequence>
<keyword evidence="1" id="KW-0436">Ligase</keyword>
<gene>
    <name evidence="1" type="ORF">JQN70_12090</name>
</gene>
<reference evidence="1" key="1">
    <citation type="submission" date="2021-02" db="EMBL/GenBank/DDBJ databases">
        <title>Phycicoccus sp. MQZ13P-5T, whole genome shotgun sequence.</title>
        <authorList>
            <person name="Tuo L."/>
        </authorList>
    </citation>
    <scope>NUCLEOTIDE SEQUENCE</scope>
    <source>
        <strain evidence="1">MQZ13P-5</strain>
    </source>
</reference>
<proteinExistence type="predicted"/>
<organism evidence="1 2">
    <name type="scientific">Phycicoccus sonneratiae</name>
    <dbReference type="NCBI Taxonomy" id="2807628"/>
    <lineage>
        <taxon>Bacteria</taxon>
        <taxon>Bacillati</taxon>
        <taxon>Actinomycetota</taxon>
        <taxon>Actinomycetes</taxon>
        <taxon>Micrococcales</taxon>
        <taxon>Intrasporangiaceae</taxon>
        <taxon>Phycicoccus</taxon>
    </lineage>
</organism>
<dbReference type="GO" id="GO:0016874">
    <property type="term" value="F:ligase activity"/>
    <property type="evidence" value="ECO:0007669"/>
    <property type="project" value="UniProtKB-KW"/>
</dbReference>
<protein>
    <submittedName>
        <fullName evidence="1">2'-5' RNA ligase family protein</fullName>
    </submittedName>
</protein>
<dbReference type="EMBL" id="JAFDVD010000012">
    <property type="protein sequence ID" value="MBM6401132.1"/>
    <property type="molecule type" value="Genomic_DNA"/>
</dbReference>
<dbReference type="Gene3D" id="3.90.1140.10">
    <property type="entry name" value="Cyclic phosphodiesterase"/>
    <property type="match status" value="1"/>
</dbReference>
<dbReference type="RefSeq" id="WP_204131587.1">
    <property type="nucleotide sequence ID" value="NZ_JAFDVD010000012.1"/>
</dbReference>
<dbReference type="InterPro" id="IPR009097">
    <property type="entry name" value="Cyclic_Pdiesterase"/>
</dbReference>
<evidence type="ECO:0000313" key="2">
    <source>
        <dbReference type="Proteomes" id="UP001430172"/>
    </source>
</evidence>
<dbReference type="Pfam" id="PF13563">
    <property type="entry name" value="2_5_RNA_ligase2"/>
    <property type="match status" value="1"/>
</dbReference>
<comment type="caution">
    <text evidence="1">The sequence shown here is derived from an EMBL/GenBank/DDBJ whole genome shotgun (WGS) entry which is preliminary data.</text>
</comment>
<name>A0ABS2CMM5_9MICO</name>
<keyword evidence="2" id="KW-1185">Reference proteome</keyword>
<evidence type="ECO:0000313" key="1">
    <source>
        <dbReference type="EMBL" id="MBM6401132.1"/>
    </source>
</evidence>
<dbReference type="SUPFAM" id="SSF55144">
    <property type="entry name" value="LigT-like"/>
    <property type="match status" value="1"/>
</dbReference>